<dbReference type="EMBL" id="JAAAUY010000353">
    <property type="protein sequence ID" value="KAF9331039.1"/>
    <property type="molecule type" value="Genomic_DNA"/>
</dbReference>
<dbReference type="Proteomes" id="UP000696485">
    <property type="component" value="Unassembled WGS sequence"/>
</dbReference>
<accession>A0A9P5SNK6</accession>
<gene>
    <name evidence="1" type="ORF">BG006_006071</name>
</gene>
<evidence type="ECO:0000313" key="1">
    <source>
        <dbReference type="EMBL" id="KAF9331039.1"/>
    </source>
</evidence>
<dbReference type="AlphaFoldDB" id="A0A9P5SNK6"/>
<proteinExistence type="predicted"/>
<comment type="caution">
    <text evidence="1">The sequence shown here is derived from an EMBL/GenBank/DDBJ whole genome shotgun (WGS) entry which is preliminary data.</text>
</comment>
<sequence length="265" mass="30432">MRSLIEAFNKTKQAMVSDDIIMTKEELRQSWDEFELNHFDQIMDYTHCLSIYFEQLPRAETTFIALMIMSCHTLAIDKYLSVGAPLDKIDAKYFGMLSRCFSDVEMEYYHHLYNLWIPNCHEGRVLKQSMPSIPITRQFMWADWRNVNVGMSSLAKLVLMLNYPDEDLDIALVSSTLVYTSIQCGLLNDVGSVIKDKGSTEVNYYIEVAPEKSESQANIYKASIKHIAALDIPSNIKLVLKSALDGSYLLYGLSKRYFGKSEPNW</sequence>
<organism evidence="1 2">
    <name type="scientific">Podila minutissima</name>
    <dbReference type="NCBI Taxonomy" id="64525"/>
    <lineage>
        <taxon>Eukaryota</taxon>
        <taxon>Fungi</taxon>
        <taxon>Fungi incertae sedis</taxon>
        <taxon>Mucoromycota</taxon>
        <taxon>Mortierellomycotina</taxon>
        <taxon>Mortierellomycetes</taxon>
        <taxon>Mortierellales</taxon>
        <taxon>Mortierellaceae</taxon>
        <taxon>Podila</taxon>
    </lineage>
</organism>
<name>A0A9P5SNK6_9FUNG</name>
<reference evidence="1" key="1">
    <citation type="journal article" date="2020" name="Fungal Divers.">
        <title>Resolving the Mortierellaceae phylogeny through synthesis of multi-gene phylogenetics and phylogenomics.</title>
        <authorList>
            <person name="Vandepol N."/>
            <person name="Liber J."/>
            <person name="Desiro A."/>
            <person name="Na H."/>
            <person name="Kennedy M."/>
            <person name="Barry K."/>
            <person name="Grigoriev I.V."/>
            <person name="Miller A.N."/>
            <person name="O'Donnell K."/>
            <person name="Stajich J.E."/>
            <person name="Bonito G."/>
        </authorList>
    </citation>
    <scope>NUCLEOTIDE SEQUENCE</scope>
    <source>
        <strain evidence="1">NVP1</strain>
    </source>
</reference>
<keyword evidence="2" id="KW-1185">Reference proteome</keyword>
<protein>
    <submittedName>
        <fullName evidence="1">Uncharacterized protein</fullName>
    </submittedName>
</protein>
<evidence type="ECO:0000313" key="2">
    <source>
        <dbReference type="Proteomes" id="UP000696485"/>
    </source>
</evidence>